<evidence type="ECO:0000313" key="14">
    <source>
        <dbReference type="EnsemblMetazoa" id="XP_030845105"/>
    </source>
</evidence>
<reference evidence="15" key="1">
    <citation type="submission" date="2015-02" db="EMBL/GenBank/DDBJ databases">
        <title>Genome sequencing for Strongylocentrotus purpuratus.</title>
        <authorList>
            <person name="Murali S."/>
            <person name="Liu Y."/>
            <person name="Vee V."/>
            <person name="English A."/>
            <person name="Wang M."/>
            <person name="Skinner E."/>
            <person name="Han Y."/>
            <person name="Muzny D.M."/>
            <person name="Worley K.C."/>
            <person name="Gibbs R.A."/>
        </authorList>
    </citation>
    <scope>NUCLEOTIDE SEQUENCE</scope>
</reference>
<comment type="caution">
    <text evidence="9">Lacks conserved residue(s) required for the propagation of feature annotation.</text>
</comment>
<feature type="domain" description="Peptidase M12A" evidence="13">
    <location>
        <begin position="98"/>
        <end position="303"/>
    </location>
</feature>
<dbReference type="InterPro" id="IPR024079">
    <property type="entry name" value="MetalloPept_cat_dom_sf"/>
</dbReference>
<keyword evidence="3 10" id="KW-0479">Metal-binding</keyword>
<evidence type="ECO:0000256" key="5">
    <source>
        <dbReference type="ARBA" id="ARBA00022801"/>
    </source>
</evidence>
<dbReference type="PANTHER" id="PTHR10127:SF780">
    <property type="entry name" value="METALLOENDOPEPTIDASE"/>
    <property type="match status" value="1"/>
</dbReference>
<dbReference type="SUPFAM" id="SSF55486">
    <property type="entry name" value="Metalloproteases ('zincins'), catalytic domain"/>
    <property type="match status" value="1"/>
</dbReference>
<dbReference type="InterPro" id="IPR006026">
    <property type="entry name" value="Peptidase_Metallo"/>
</dbReference>
<dbReference type="Pfam" id="PF01400">
    <property type="entry name" value="Astacin"/>
    <property type="match status" value="1"/>
</dbReference>
<sequence length="540" mass="60059">MMSRTLLLSGLVAMLMACSLAKPLEEQEGYTKTKVPQIKKVEFNGEILEIAVEEVDPFHRPIPADEGFSPNAYETDMMLNPEQEAALSDPKNSRNKRKAIKDTTMYWPKKIINSATGQHVITVPYEFNTGVDQTAIKAAMAHWQDQTCVRFETHNPSVPSQDRLTFIKDNGCYSYIGRQSGSQPVSIGDGCTQLGTVSHEIGHALGFNHEQSRPDRDEYVIVNFDNIKTDYKNNFDKRTTNDAMTNVPYDYSSAMHYGLYGFGIDAKVPTLIPKDPLCMKDIGQRLRLSYLDVKLANFMYQCDSHCAGASSCHTGYRDMNCKCLCPESHTGDYCEIARNVQAADRVTLTSRSGEVSSPNFDGSTDYAVDTSFMTYIKGNPNEQIRLKFDAFDMEAFDTSRNKCWDYVNVRAGSSLYSEGTDYCGNTLPKEIVADEIVLSFYSDKSVAKKGFHGTFTRESISGGAITCPVQKKTCTGTITLAAGCTAQITSPSYPSQYPIDSKCTYTINSPNNQIELAFDNFNTEQKYDTVKVTTDAGVSR</sequence>
<evidence type="ECO:0000256" key="1">
    <source>
        <dbReference type="ARBA" id="ARBA00022536"/>
    </source>
</evidence>
<feature type="binding site" evidence="10">
    <location>
        <position position="199"/>
    </location>
    <ligand>
        <name>Zn(2+)</name>
        <dbReference type="ChEBI" id="CHEBI:29105"/>
        <note>catalytic</note>
    </ligand>
</feature>
<dbReference type="FunFam" id="3.40.390.10:FF:000028">
    <property type="entry name" value="Zinc metalloproteinase"/>
    <property type="match status" value="1"/>
</dbReference>
<evidence type="ECO:0000256" key="3">
    <source>
        <dbReference type="ARBA" id="ARBA00022723"/>
    </source>
</evidence>
<dbReference type="PROSITE" id="PS00022">
    <property type="entry name" value="EGF_1"/>
    <property type="match status" value="1"/>
</dbReference>
<proteinExistence type="predicted"/>
<dbReference type="InParanoid" id="A0A7M7P2M1"/>
<evidence type="ECO:0000259" key="13">
    <source>
        <dbReference type="PROSITE" id="PS51864"/>
    </source>
</evidence>
<feature type="domain" description="CUB" evidence="12">
    <location>
        <begin position="474"/>
        <end position="540"/>
    </location>
</feature>
<feature type="binding site" evidence="10">
    <location>
        <position position="209"/>
    </location>
    <ligand>
        <name>Zn(2+)</name>
        <dbReference type="ChEBI" id="CHEBI:29105"/>
        <note>catalytic</note>
    </ligand>
</feature>
<name>A0A7M7P2M1_STRPU</name>
<dbReference type="Pfam" id="PF00431">
    <property type="entry name" value="CUB"/>
    <property type="match status" value="2"/>
</dbReference>
<keyword evidence="15" id="KW-1185">Reference proteome</keyword>
<evidence type="ECO:0000256" key="8">
    <source>
        <dbReference type="ARBA" id="ARBA00023157"/>
    </source>
</evidence>
<dbReference type="Proteomes" id="UP000007110">
    <property type="component" value="Unassembled WGS sequence"/>
</dbReference>
<evidence type="ECO:0000256" key="11">
    <source>
        <dbReference type="RuleBase" id="RU361183"/>
    </source>
</evidence>
<dbReference type="InterPro" id="IPR000859">
    <property type="entry name" value="CUB_dom"/>
</dbReference>
<protein>
    <recommendedName>
        <fullName evidence="11">Metalloendopeptidase</fullName>
        <ecNumber evidence="11">3.4.24.-</ecNumber>
    </recommendedName>
</protein>
<dbReference type="SUPFAM" id="SSF49854">
    <property type="entry name" value="Spermadhesin, CUB domain"/>
    <property type="match status" value="2"/>
</dbReference>
<dbReference type="InterPro" id="IPR001506">
    <property type="entry name" value="Peptidase_M12A"/>
</dbReference>
<keyword evidence="6 10" id="KW-0862">Zinc</keyword>
<keyword evidence="7 10" id="KW-0482">Metalloprotease</keyword>
<dbReference type="GO" id="GO:0018996">
    <property type="term" value="P:molting cycle, collagen and cuticulin-based cuticle"/>
    <property type="evidence" value="ECO:0007669"/>
    <property type="project" value="UniProtKB-ARBA"/>
</dbReference>
<accession>A0A7M7P2M1</accession>
<keyword evidence="11" id="KW-0732">Signal</keyword>
<dbReference type="OrthoDB" id="5826793at2759"/>
<dbReference type="CDD" id="cd00041">
    <property type="entry name" value="CUB"/>
    <property type="match status" value="2"/>
</dbReference>
<dbReference type="GO" id="GO:0005615">
    <property type="term" value="C:extracellular space"/>
    <property type="evidence" value="ECO:0000318"/>
    <property type="project" value="GO_Central"/>
</dbReference>
<feature type="signal peptide" evidence="11">
    <location>
        <begin position="1"/>
        <end position="21"/>
    </location>
</feature>
<evidence type="ECO:0000256" key="10">
    <source>
        <dbReference type="PROSITE-ProRule" id="PRU01211"/>
    </source>
</evidence>
<dbReference type="GO" id="GO:0006508">
    <property type="term" value="P:proteolysis"/>
    <property type="evidence" value="ECO:0007669"/>
    <property type="project" value="UniProtKB-KW"/>
</dbReference>
<dbReference type="PROSITE" id="PS51864">
    <property type="entry name" value="ASTACIN"/>
    <property type="match status" value="1"/>
</dbReference>
<dbReference type="SMART" id="SM00235">
    <property type="entry name" value="ZnMc"/>
    <property type="match status" value="1"/>
</dbReference>
<keyword evidence="5 10" id="KW-0378">Hydrolase</keyword>
<dbReference type="GO" id="GO:0008270">
    <property type="term" value="F:zinc ion binding"/>
    <property type="evidence" value="ECO:0007669"/>
    <property type="project" value="UniProtKB-UniRule"/>
</dbReference>
<keyword evidence="4" id="KW-0677">Repeat</keyword>
<dbReference type="PRINTS" id="PR00480">
    <property type="entry name" value="ASTACIN"/>
</dbReference>
<keyword evidence="1" id="KW-0245">EGF-like domain</keyword>
<dbReference type="InterPro" id="IPR034035">
    <property type="entry name" value="Astacin-like_dom"/>
</dbReference>
<dbReference type="RefSeq" id="XP_030845105.1">
    <property type="nucleotide sequence ID" value="XM_030989245.1"/>
</dbReference>
<feature type="chain" id="PRO_5029943398" description="Metalloendopeptidase" evidence="11">
    <location>
        <begin position="22"/>
        <end position="540"/>
    </location>
</feature>
<dbReference type="Gene3D" id="2.60.120.290">
    <property type="entry name" value="Spermadhesin, CUB domain"/>
    <property type="match status" value="2"/>
</dbReference>
<evidence type="ECO:0000256" key="4">
    <source>
        <dbReference type="ARBA" id="ARBA00022737"/>
    </source>
</evidence>
<dbReference type="KEGG" id="spu:593113"/>
<dbReference type="Gene3D" id="3.40.390.10">
    <property type="entry name" value="Collagenase (Catalytic Domain)"/>
    <property type="match status" value="1"/>
</dbReference>
<evidence type="ECO:0000256" key="6">
    <source>
        <dbReference type="ARBA" id="ARBA00022833"/>
    </source>
</evidence>
<reference evidence="14" key="2">
    <citation type="submission" date="2021-01" db="UniProtKB">
        <authorList>
            <consortium name="EnsemblMetazoa"/>
        </authorList>
    </citation>
    <scope>IDENTIFICATION</scope>
</reference>
<dbReference type="PANTHER" id="PTHR10127">
    <property type="entry name" value="DISCOIDIN, CUB, EGF, LAMININ , AND ZINC METALLOPROTEASE DOMAIN CONTAINING"/>
    <property type="match status" value="1"/>
</dbReference>
<keyword evidence="8" id="KW-1015">Disulfide bond</keyword>
<evidence type="ECO:0000256" key="9">
    <source>
        <dbReference type="PROSITE-ProRule" id="PRU00059"/>
    </source>
</evidence>
<dbReference type="EC" id="3.4.24.-" evidence="11"/>
<dbReference type="InterPro" id="IPR000742">
    <property type="entry name" value="EGF"/>
</dbReference>
<dbReference type="FunCoup" id="A0A7M7P2M1">
    <property type="interactions" value="193"/>
</dbReference>
<dbReference type="AlphaFoldDB" id="A0A7M7P2M1"/>
<feature type="active site" evidence="10">
    <location>
        <position position="200"/>
    </location>
</feature>
<organism evidence="14 15">
    <name type="scientific">Strongylocentrotus purpuratus</name>
    <name type="common">Purple sea urchin</name>
    <dbReference type="NCBI Taxonomy" id="7668"/>
    <lineage>
        <taxon>Eukaryota</taxon>
        <taxon>Metazoa</taxon>
        <taxon>Echinodermata</taxon>
        <taxon>Eleutherozoa</taxon>
        <taxon>Echinozoa</taxon>
        <taxon>Echinoidea</taxon>
        <taxon>Euechinoidea</taxon>
        <taxon>Echinacea</taxon>
        <taxon>Camarodonta</taxon>
        <taxon>Echinidea</taxon>
        <taxon>Strongylocentrotidae</taxon>
        <taxon>Strongylocentrotus</taxon>
    </lineage>
</organism>
<evidence type="ECO:0000256" key="7">
    <source>
        <dbReference type="ARBA" id="ARBA00023049"/>
    </source>
</evidence>
<dbReference type="GO" id="GO:0004222">
    <property type="term" value="F:metalloendopeptidase activity"/>
    <property type="evidence" value="ECO:0000318"/>
    <property type="project" value="GO_Central"/>
</dbReference>
<evidence type="ECO:0000313" key="15">
    <source>
        <dbReference type="Proteomes" id="UP000007110"/>
    </source>
</evidence>
<feature type="domain" description="CUB" evidence="12">
    <location>
        <begin position="342"/>
        <end position="458"/>
    </location>
</feature>
<dbReference type="PROSITE" id="PS01180">
    <property type="entry name" value="CUB"/>
    <property type="match status" value="2"/>
</dbReference>
<dbReference type="EnsemblMetazoa" id="XM_030989245">
    <property type="protein sequence ID" value="XP_030845105"/>
    <property type="gene ID" value="LOC593113"/>
</dbReference>
<dbReference type="CDD" id="cd04280">
    <property type="entry name" value="ZnMc_astacin_like"/>
    <property type="match status" value="1"/>
</dbReference>
<dbReference type="PROSITE" id="PS51257">
    <property type="entry name" value="PROKAR_LIPOPROTEIN"/>
    <property type="match status" value="1"/>
</dbReference>
<evidence type="ECO:0000259" key="12">
    <source>
        <dbReference type="PROSITE" id="PS01180"/>
    </source>
</evidence>
<dbReference type="GeneID" id="593113"/>
<comment type="cofactor">
    <cofactor evidence="10 11">
        <name>Zn(2+)</name>
        <dbReference type="ChEBI" id="CHEBI:29105"/>
    </cofactor>
    <text evidence="10 11">Binds 1 zinc ion per subunit.</text>
</comment>
<keyword evidence="2 10" id="KW-0645">Protease</keyword>
<evidence type="ECO:0000256" key="2">
    <source>
        <dbReference type="ARBA" id="ARBA00022670"/>
    </source>
</evidence>
<dbReference type="SMART" id="SM00042">
    <property type="entry name" value="CUB"/>
    <property type="match status" value="1"/>
</dbReference>
<feature type="binding site" evidence="10">
    <location>
        <position position="203"/>
    </location>
    <ligand>
        <name>Zn(2+)</name>
        <dbReference type="ChEBI" id="CHEBI:29105"/>
        <note>catalytic</note>
    </ligand>
</feature>
<dbReference type="InterPro" id="IPR035914">
    <property type="entry name" value="Sperma_CUB_dom_sf"/>
</dbReference>